<dbReference type="InterPro" id="IPR003439">
    <property type="entry name" value="ABC_transporter-like_ATP-bd"/>
</dbReference>
<dbReference type="SMART" id="SM00382">
    <property type="entry name" value="AAA"/>
    <property type="match status" value="2"/>
</dbReference>
<evidence type="ECO:0000313" key="7">
    <source>
        <dbReference type="Proteomes" id="UP001327225"/>
    </source>
</evidence>
<name>A0ABZ0ZM94_9ACTN</name>
<dbReference type="GO" id="GO:0005524">
    <property type="term" value="F:ATP binding"/>
    <property type="evidence" value="ECO:0007669"/>
    <property type="project" value="UniProtKB-KW"/>
</dbReference>
<dbReference type="CDD" id="cd03216">
    <property type="entry name" value="ABC_Carb_Monos_I"/>
    <property type="match status" value="1"/>
</dbReference>
<keyword evidence="3" id="KW-0547">Nucleotide-binding</keyword>
<keyword evidence="7" id="KW-1185">Reference proteome</keyword>
<dbReference type="Gene3D" id="3.40.50.300">
    <property type="entry name" value="P-loop containing nucleotide triphosphate hydrolases"/>
    <property type="match status" value="2"/>
</dbReference>
<protein>
    <submittedName>
        <fullName evidence="6">Sugar ABC transporter ATP-binding protein</fullName>
    </submittedName>
</protein>
<dbReference type="Proteomes" id="UP001327225">
    <property type="component" value="Chromosome"/>
</dbReference>
<keyword evidence="4 6" id="KW-0067">ATP-binding</keyword>
<proteinExistence type="predicted"/>
<sequence>MNSLSAVRLSRVSKTFETATVLRDLDLEIRRGEIHALMGQNGSGKSTTVKILSGFFEPDPGASAEVDGQPFELGSSDAARTAGLRFVHQNLGLVDDMSVTENFMVGSTRGVGRLRPGQERARVAAALAAIGFERVSPEAKVADLTAPERTAVAIARALDDMSHVPLLVLDEPTSSLPRDDARTLFDAMRRIADRGTAILYISHHLDEVLQIADRVSVLRDGELVGQEPIEALDHDRLVELMLGRRLTRELVEHDMTSEPLGEVLLTVRALSGDVVDGVDLQVSAGEVLGVAGLVGSGSDEMAGLLSGRARRGGVVSLQGRTIPAANPAAATRSGLCTVPVDRAGHAVITDGTVRENLTLSRLRDFWRHGRFDYRAERRHVATWVDQLDVRPTDPERRMIELSGGNQQKVIVGRWLRVEPTVLVLEEPTQGVDIGSKADLHGWIERSAAAGTAVILCSSDTTELARLSTRVVVMRHGKVARTLVGDAITPEAIEHHQLMTNGGHEAAVRPDIDEPKEAS</sequence>
<dbReference type="PROSITE" id="PS50893">
    <property type="entry name" value="ABC_TRANSPORTER_2"/>
    <property type="match status" value="2"/>
</dbReference>
<dbReference type="PANTHER" id="PTHR43790">
    <property type="entry name" value="CARBOHYDRATE TRANSPORT ATP-BINDING PROTEIN MG119-RELATED"/>
    <property type="match status" value="1"/>
</dbReference>
<evidence type="ECO:0000256" key="3">
    <source>
        <dbReference type="ARBA" id="ARBA00022741"/>
    </source>
</evidence>
<evidence type="ECO:0000256" key="1">
    <source>
        <dbReference type="ARBA" id="ARBA00022448"/>
    </source>
</evidence>
<accession>A0ABZ0ZM94</accession>
<dbReference type="InterPro" id="IPR050107">
    <property type="entry name" value="ABC_carbohydrate_import_ATPase"/>
</dbReference>
<dbReference type="SUPFAM" id="SSF52540">
    <property type="entry name" value="P-loop containing nucleoside triphosphate hydrolases"/>
    <property type="match status" value="2"/>
</dbReference>
<keyword evidence="2" id="KW-0677">Repeat</keyword>
<gene>
    <name evidence="6" type="ORF">SHK19_15615</name>
</gene>
<feature type="domain" description="ABC transporter" evidence="5">
    <location>
        <begin position="7"/>
        <end position="245"/>
    </location>
</feature>
<evidence type="ECO:0000313" key="6">
    <source>
        <dbReference type="EMBL" id="WQQ25385.1"/>
    </source>
</evidence>
<dbReference type="EMBL" id="CP141059">
    <property type="protein sequence ID" value="WQQ25385.1"/>
    <property type="molecule type" value="Genomic_DNA"/>
</dbReference>
<dbReference type="PANTHER" id="PTHR43790:SF9">
    <property type="entry name" value="GALACTOFURANOSE TRANSPORTER ATP-BINDING PROTEIN YTFR"/>
    <property type="match status" value="1"/>
</dbReference>
<dbReference type="Pfam" id="PF00005">
    <property type="entry name" value="ABC_tran"/>
    <property type="match status" value="2"/>
</dbReference>
<dbReference type="InterPro" id="IPR027417">
    <property type="entry name" value="P-loop_NTPase"/>
</dbReference>
<organism evidence="6 7">
    <name type="scientific">Nocardioides bizhenqiangii</name>
    <dbReference type="NCBI Taxonomy" id="3095076"/>
    <lineage>
        <taxon>Bacteria</taxon>
        <taxon>Bacillati</taxon>
        <taxon>Actinomycetota</taxon>
        <taxon>Actinomycetes</taxon>
        <taxon>Propionibacteriales</taxon>
        <taxon>Nocardioidaceae</taxon>
        <taxon>Nocardioides</taxon>
    </lineage>
</organism>
<feature type="domain" description="ABC transporter" evidence="5">
    <location>
        <begin position="255"/>
        <end position="500"/>
    </location>
</feature>
<keyword evidence="1" id="KW-0813">Transport</keyword>
<dbReference type="CDD" id="cd03215">
    <property type="entry name" value="ABC_Carb_Monos_II"/>
    <property type="match status" value="1"/>
</dbReference>
<dbReference type="RefSeq" id="WP_322455913.1">
    <property type="nucleotide sequence ID" value="NZ_CP141059.1"/>
</dbReference>
<dbReference type="InterPro" id="IPR017871">
    <property type="entry name" value="ABC_transporter-like_CS"/>
</dbReference>
<evidence type="ECO:0000256" key="2">
    <source>
        <dbReference type="ARBA" id="ARBA00022737"/>
    </source>
</evidence>
<evidence type="ECO:0000259" key="5">
    <source>
        <dbReference type="PROSITE" id="PS50893"/>
    </source>
</evidence>
<evidence type="ECO:0000256" key="4">
    <source>
        <dbReference type="ARBA" id="ARBA00022840"/>
    </source>
</evidence>
<dbReference type="InterPro" id="IPR003593">
    <property type="entry name" value="AAA+_ATPase"/>
</dbReference>
<reference evidence="7" key="1">
    <citation type="submission" date="2023-12" db="EMBL/GenBank/DDBJ databases">
        <title>Novel species in genus Nocardioides.</title>
        <authorList>
            <person name="Zhou H."/>
        </authorList>
    </citation>
    <scope>NUCLEOTIDE SEQUENCE [LARGE SCALE GENOMIC DNA]</scope>
    <source>
        <strain evidence="7">HM61</strain>
    </source>
</reference>
<dbReference type="PROSITE" id="PS00211">
    <property type="entry name" value="ABC_TRANSPORTER_1"/>
    <property type="match status" value="1"/>
</dbReference>